<dbReference type="AlphaFoldDB" id="A0A8J7QFS1"/>
<dbReference type="EMBL" id="JAFREP010000013">
    <property type="protein sequence ID" value="MBO1319691.1"/>
    <property type="molecule type" value="Genomic_DNA"/>
</dbReference>
<protein>
    <submittedName>
        <fullName evidence="1">Uncharacterized protein</fullName>
    </submittedName>
</protein>
<organism evidence="1 2">
    <name type="scientific">Acanthopleuribacter pedis</name>
    <dbReference type="NCBI Taxonomy" id="442870"/>
    <lineage>
        <taxon>Bacteria</taxon>
        <taxon>Pseudomonadati</taxon>
        <taxon>Acidobacteriota</taxon>
        <taxon>Holophagae</taxon>
        <taxon>Acanthopleuribacterales</taxon>
        <taxon>Acanthopleuribacteraceae</taxon>
        <taxon>Acanthopleuribacter</taxon>
    </lineage>
</organism>
<evidence type="ECO:0000313" key="2">
    <source>
        <dbReference type="Proteomes" id="UP000664417"/>
    </source>
</evidence>
<gene>
    <name evidence="1" type="ORF">J3U88_14545</name>
</gene>
<accession>A0A8J7QFS1</accession>
<name>A0A8J7QFS1_9BACT</name>
<evidence type="ECO:0000313" key="1">
    <source>
        <dbReference type="EMBL" id="MBO1319691.1"/>
    </source>
</evidence>
<dbReference type="Proteomes" id="UP000664417">
    <property type="component" value="Unassembled WGS sequence"/>
</dbReference>
<dbReference type="RefSeq" id="WP_207859596.1">
    <property type="nucleotide sequence ID" value="NZ_JAFREP010000013.1"/>
</dbReference>
<proteinExistence type="predicted"/>
<sequence length="244" mass="28782">MKRVKIDCETVLTLDRREGDPLFVTFGDAPFEELKTVYFDYPRNPSKIRKMPPVYCIDRYLEPYMGWKEIKTNRTQVKKSKQVKQAKVVDAFSLSYLRTLVVNPVSLRSKYRFNLFLRIFSHLVKTEILYVDDDGGVLFDDIEVGPHSELWKTILEKYDNILFYNPAYEVSLGGVEKRNKGYIYEFTQGTIRKHVYIDLEYISWPLIYHYWSYYGTIQTDLQCYDGLSEWGALLHEHGFKGDGT</sequence>
<keyword evidence="2" id="KW-1185">Reference proteome</keyword>
<comment type="caution">
    <text evidence="1">The sequence shown here is derived from an EMBL/GenBank/DDBJ whole genome shotgun (WGS) entry which is preliminary data.</text>
</comment>
<reference evidence="1" key="1">
    <citation type="submission" date="2021-03" db="EMBL/GenBank/DDBJ databases">
        <authorList>
            <person name="Wang G."/>
        </authorList>
    </citation>
    <scope>NUCLEOTIDE SEQUENCE</scope>
    <source>
        <strain evidence="1">KCTC 12899</strain>
    </source>
</reference>